<evidence type="ECO:0000313" key="1">
    <source>
        <dbReference type="EMBL" id="SVA57527.1"/>
    </source>
</evidence>
<dbReference type="EMBL" id="UINC01013288">
    <property type="protein sequence ID" value="SVA57527.1"/>
    <property type="molecule type" value="Genomic_DNA"/>
</dbReference>
<organism evidence="1">
    <name type="scientific">marine metagenome</name>
    <dbReference type="NCBI Taxonomy" id="408172"/>
    <lineage>
        <taxon>unclassified sequences</taxon>
        <taxon>metagenomes</taxon>
        <taxon>ecological metagenomes</taxon>
    </lineage>
</organism>
<name>A0A381X043_9ZZZZ</name>
<dbReference type="SUPFAM" id="SSF50998">
    <property type="entry name" value="Quinoprotein alcohol dehydrogenase-like"/>
    <property type="match status" value="1"/>
</dbReference>
<protein>
    <recommendedName>
        <fullName evidence="2">Bulb-type lectin domain-containing protein</fullName>
    </recommendedName>
</protein>
<proteinExistence type="predicted"/>
<dbReference type="InterPro" id="IPR011047">
    <property type="entry name" value="Quinoprotein_ADH-like_sf"/>
</dbReference>
<reference evidence="1" key="1">
    <citation type="submission" date="2018-05" db="EMBL/GenBank/DDBJ databases">
        <authorList>
            <person name="Lanie J.A."/>
            <person name="Ng W.-L."/>
            <person name="Kazmierczak K.M."/>
            <person name="Andrzejewski T.M."/>
            <person name="Davidsen T.M."/>
            <person name="Wayne K.J."/>
            <person name="Tettelin H."/>
            <person name="Glass J.I."/>
            <person name="Rusch D."/>
            <person name="Podicherti R."/>
            <person name="Tsui H.-C.T."/>
            <person name="Winkler M.E."/>
        </authorList>
    </citation>
    <scope>NUCLEOTIDE SEQUENCE</scope>
</reference>
<dbReference type="PANTHER" id="PTHR42754:SF1">
    <property type="entry name" value="LIPOPROTEIN"/>
    <property type="match status" value="1"/>
</dbReference>
<dbReference type="CDD" id="cd15482">
    <property type="entry name" value="Sialidase_non-viral"/>
    <property type="match status" value="1"/>
</dbReference>
<gene>
    <name evidence="1" type="ORF">METZ01_LOCUS110381</name>
</gene>
<accession>A0A381X043</accession>
<sequence length="397" mass="43125">MLWNCGEEEPKDCAGVAGGNSICGCTDSLATNFDNTATDDDGSCEYLLNGIPIKWIKTYSISDNNGLDESWRVIEASDGGFVVAGASDYKGLLIKTDANGEKEWHKIYENSTSLYAVRQTSDGGFVATGYYECDTLPGCYPDIYLLKTDFSGNVEWEQSDGTAENNDWARDVIETQDGSFMITGTWNDDGWNSKAALRKYSSSGDLIWGKTFSNSTANEGNALMEISDGSIVFVGYSGEQHGAYKHYMVKADADGGQVWKKKTQSVGDALLYAVSESPSGGYVAAGFCNSWRSNLTVERNSSGGISWDNCFIDESSHYGYYDITPSSDGGYYLIDDICYLTKIDDAGEIIYSAKLNHVNQSVIELDNGDVVMGGFGFREGNSGGPISLLRLDPSNLE</sequence>
<dbReference type="AlphaFoldDB" id="A0A381X043"/>
<evidence type="ECO:0008006" key="2">
    <source>
        <dbReference type="Google" id="ProtNLM"/>
    </source>
</evidence>
<dbReference type="PANTHER" id="PTHR42754">
    <property type="entry name" value="ENDOGLUCANASE"/>
    <property type="match status" value="1"/>
</dbReference>